<dbReference type="OrthoDB" id="9794448at2"/>
<accession>A0A2T1DM13</accession>
<dbReference type="STRING" id="1920490.GCA_001895925_01527"/>
<gene>
    <name evidence="2" type="ORF">C7B65_02740</name>
</gene>
<keyword evidence="3" id="KW-1185">Reference proteome</keyword>
<evidence type="ECO:0000313" key="3">
    <source>
        <dbReference type="Proteomes" id="UP000238634"/>
    </source>
</evidence>
<dbReference type="EMBL" id="PVWG01000002">
    <property type="protein sequence ID" value="PSB21523.1"/>
    <property type="molecule type" value="Genomic_DNA"/>
</dbReference>
<comment type="caution">
    <text evidence="2">The sequence shown here is derived from an EMBL/GenBank/DDBJ whole genome shotgun (WGS) entry which is preliminary data.</text>
</comment>
<reference evidence="2 3" key="1">
    <citation type="submission" date="2018-02" db="EMBL/GenBank/DDBJ databases">
        <authorList>
            <person name="Cohen D.B."/>
            <person name="Kent A.D."/>
        </authorList>
    </citation>
    <scope>NUCLEOTIDE SEQUENCE [LARGE SCALE GENOMIC DNA]</scope>
    <source>
        <strain evidence="2 3">ULC007</strain>
    </source>
</reference>
<evidence type="ECO:0000313" key="2">
    <source>
        <dbReference type="EMBL" id="PSB21523.1"/>
    </source>
</evidence>
<sequence length="156" mass="18045">MTDHPWQQEAVIQHSQRLINSFQYWTKKPLIAIASSAEEQARSLFEASFVVVSHGTEADPIFNYGNAQALNLWGFDWKTFTRLPSRRSAEPIEQTERDRLLSEAKIRGYIDNYRGIRISSMGQRFSIEDVILWDVLDENHQCCGQAATFAHWNLID</sequence>
<organism evidence="2 3">
    <name type="scientific">Phormidesmis priestleyi ULC007</name>
    <dbReference type="NCBI Taxonomy" id="1920490"/>
    <lineage>
        <taxon>Bacteria</taxon>
        <taxon>Bacillati</taxon>
        <taxon>Cyanobacteriota</taxon>
        <taxon>Cyanophyceae</taxon>
        <taxon>Leptolyngbyales</taxon>
        <taxon>Leptolyngbyaceae</taxon>
        <taxon>Phormidesmis</taxon>
    </lineage>
</organism>
<reference evidence="2 3" key="2">
    <citation type="submission" date="2018-03" db="EMBL/GenBank/DDBJ databases">
        <title>The ancient ancestry and fast evolution of plastids.</title>
        <authorList>
            <person name="Moore K.R."/>
            <person name="Magnabosco C."/>
            <person name="Momper L."/>
            <person name="Gold D.A."/>
            <person name="Bosak T."/>
            <person name="Fournier G.P."/>
        </authorList>
    </citation>
    <scope>NUCLEOTIDE SEQUENCE [LARGE SCALE GENOMIC DNA]</scope>
    <source>
        <strain evidence="2 3">ULC007</strain>
    </source>
</reference>
<protein>
    <submittedName>
        <fullName evidence="2">MEKHLA domain-containing protein</fullName>
    </submittedName>
</protein>
<proteinExistence type="predicted"/>
<name>A0A2T1DM13_9CYAN</name>
<dbReference type="RefSeq" id="WP_073069372.1">
    <property type="nucleotide sequence ID" value="NZ_MPPI01000002.1"/>
</dbReference>
<dbReference type="Pfam" id="PF08670">
    <property type="entry name" value="MEKHLA"/>
    <property type="match status" value="1"/>
</dbReference>
<evidence type="ECO:0000259" key="1">
    <source>
        <dbReference type="Pfam" id="PF08670"/>
    </source>
</evidence>
<dbReference type="AlphaFoldDB" id="A0A2T1DM13"/>
<feature type="domain" description="MEKHLA" evidence="1">
    <location>
        <begin position="13"/>
        <end position="153"/>
    </location>
</feature>
<dbReference type="InterPro" id="IPR013978">
    <property type="entry name" value="MEKHLA"/>
</dbReference>
<dbReference type="Proteomes" id="UP000238634">
    <property type="component" value="Unassembled WGS sequence"/>
</dbReference>